<dbReference type="Pfam" id="PF03816">
    <property type="entry name" value="LytR_cpsA_psr"/>
    <property type="match status" value="1"/>
</dbReference>
<dbReference type="Gene3D" id="3.40.630.190">
    <property type="entry name" value="LCP protein"/>
    <property type="match status" value="1"/>
</dbReference>
<reference evidence="13 14" key="1">
    <citation type="submission" date="2016-10" db="EMBL/GenBank/DDBJ databases">
        <authorList>
            <person name="Varghese N."/>
            <person name="Submissions S."/>
        </authorList>
    </citation>
    <scope>NUCLEOTIDE SEQUENCE [LARGE SCALE GENOMIC DNA]</scope>
    <source>
        <strain evidence="13 14">DSM 21619</strain>
    </source>
</reference>
<comment type="subcellular location">
    <subcellularLocation>
        <location evidence="1">Cell membrane</location>
        <topology evidence="1">Single-pass type II membrane protein</topology>
    </subcellularLocation>
</comment>
<keyword evidence="9" id="KW-0804">Transcription</keyword>
<comment type="similarity">
    <text evidence="2">Belongs to the LytR/CpsA/Psr (LCP) family.</text>
</comment>
<name>A0AAX2EFN3_9BACI</name>
<evidence type="ECO:0000256" key="8">
    <source>
        <dbReference type="ARBA" id="ARBA00023136"/>
    </source>
</evidence>
<keyword evidence="3" id="KW-1003">Cell membrane</keyword>
<evidence type="ECO:0000313" key="14">
    <source>
        <dbReference type="Proteomes" id="UP000199735"/>
    </source>
</evidence>
<dbReference type="Proteomes" id="UP000199735">
    <property type="component" value="Unassembled WGS sequence"/>
</dbReference>
<evidence type="ECO:0000256" key="9">
    <source>
        <dbReference type="ARBA" id="ARBA00023163"/>
    </source>
</evidence>
<dbReference type="RefSeq" id="WP_318250082.1">
    <property type="nucleotide sequence ID" value="NZ_FOCD01000002.1"/>
</dbReference>
<proteinExistence type="inferred from homology"/>
<dbReference type="EMBL" id="FOCD01000002">
    <property type="protein sequence ID" value="SEN29034.1"/>
    <property type="molecule type" value="Genomic_DNA"/>
</dbReference>
<evidence type="ECO:0000256" key="6">
    <source>
        <dbReference type="ARBA" id="ARBA00022989"/>
    </source>
</evidence>
<sequence>MTLQRQTRKKKKVRKFRVFMMVFLIAFLAIGGFAAYEYISASRAANADNNLNDEVEFNGSDENVDNVNVLVLGSDSRGEEDARADTIMIANYSSDTNQPKLISIMRDTYVNIPGYGFNKINAAYSIGGLELMRKTITENFGIDINYYAEVDFKGFEKLVDAVAPDGIQVTVTPEMTTDKKALGVQLTEGTQKLHGKELLAYSRFRHDANGDYGRVQRQQEVLGKLKEEVASVTTVAKLPKMVGIANGYVSTNVRNGLLLSMGTDVLRGKAEDIETMRIPVDDSYHDARYPYPVGSVLEFNVGGLEQNAQEMQNFLNQ</sequence>
<keyword evidence="6" id="KW-1133">Transmembrane helix</keyword>
<dbReference type="GO" id="GO:0005886">
    <property type="term" value="C:plasma membrane"/>
    <property type="evidence" value="ECO:0007669"/>
    <property type="project" value="UniProtKB-SubCell"/>
</dbReference>
<dbReference type="InterPro" id="IPR004474">
    <property type="entry name" value="LytR_CpsA_psr"/>
</dbReference>
<evidence type="ECO:0000256" key="4">
    <source>
        <dbReference type="ARBA" id="ARBA00022692"/>
    </source>
</evidence>
<evidence type="ECO:0000256" key="2">
    <source>
        <dbReference type="ARBA" id="ARBA00006068"/>
    </source>
</evidence>
<dbReference type="PANTHER" id="PTHR33392">
    <property type="entry name" value="POLYISOPRENYL-TEICHOIC ACID--PEPTIDOGLYCAN TEICHOIC ACID TRANSFERASE TAGU"/>
    <property type="match status" value="1"/>
</dbReference>
<evidence type="ECO:0000256" key="3">
    <source>
        <dbReference type="ARBA" id="ARBA00022475"/>
    </source>
</evidence>
<keyword evidence="7" id="KW-0805">Transcription regulation</keyword>
<comment type="caution">
    <text evidence="13">The sequence shown here is derived from an EMBL/GenBank/DDBJ whole genome shotgun (WGS) entry which is preliminary data.</text>
</comment>
<evidence type="ECO:0000313" key="13">
    <source>
        <dbReference type="EMBL" id="SEN29034.1"/>
    </source>
</evidence>
<comment type="function">
    <text evidence="10">Involved in SarA attenuation. Affects resistance to oxacillin and teicoplanin, as well as the synthesis of virulence factors.</text>
</comment>
<organism evidence="13 14">
    <name type="scientific">Terribacillus saccharophilus</name>
    <dbReference type="NCBI Taxonomy" id="361277"/>
    <lineage>
        <taxon>Bacteria</taxon>
        <taxon>Bacillati</taxon>
        <taxon>Bacillota</taxon>
        <taxon>Bacilli</taxon>
        <taxon>Bacillales</taxon>
        <taxon>Bacillaceae</taxon>
        <taxon>Terribacillus</taxon>
    </lineage>
</organism>
<dbReference type="AlphaFoldDB" id="A0AAX2EFN3"/>
<evidence type="ECO:0000259" key="12">
    <source>
        <dbReference type="Pfam" id="PF03816"/>
    </source>
</evidence>
<gene>
    <name evidence="13" type="ORF">SAMN04489762_1884</name>
</gene>
<evidence type="ECO:0000256" key="11">
    <source>
        <dbReference type="ARBA" id="ARBA00040752"/>
    </source>
</evidence>
<keyword evidence="4" id="KW-0812">Transmembrane</keyword>
<dbReference type="PANTHER" id="PTHR33392:SF8">
    <property type="entry name" value="REGULATORY PROTEIN MSRR"/>
    <property type="match status" value="1"/>
</dbReference>
<accession>A0AAX2EFN3</accession>
<keyword evidence="5" id="KW-0735">Signal-anchor</keyword>
<evidence type="ECO:0000256" key="5">
    <source>
        <dbReference type="ARBA" id="ARBA00022968"/>
    </source>
</evidence>
<protein>
    <recommendedName>
        <fullName evidence="11">Regulatory protein MsrR</fullName>
    </recommendedName>
</protein>
<dbReference type="GO" id="GO:0071555">
    <property type="term" value="P:cell wall organization"/>
    <property type="evidence" value="ECO:0007669"/>
    <property type="project" value="UniProtKB-KW"/>
</dbReference>
<dbReference type="InterPro" id="IPR050922">
    <property type="entry name" value="LytR/CpsA/Psr_CW_biosynth"/>
</dbReference>
<evidence type="ECO:0000256" key="7">
    <source>
        <dbReference type="ARBA" id="ARBA00023015"/>
    </source>
</evidence>
<evidence type="ECO:0000256" key="1">
    <source>
        <dbReference type="ARBA" id="ARBA00004401"/>
    </source>
</evidence>
<keyword evidence="8" id="KW-0472">Membrane</keyword>
<evidence type="ECO:0000256" key="10">
    <source>
        <dbReference type="ARBA" id="ARBA00037178"/>
    </source>
</evidence>
<dbReference type="NCBIfam" id="TIGR00350">
    <property type="entry name" value="lytR_cpsA_psr"/>
    <property type="match status" value="1"/>
</dbReference>
<feature type="domain" description="Cell envelope-related transcriptional attenuator" evidence="12">
    <location>
        <begin position="83"/>
        <end position="230"/>
    </location>
</feature>